<sequence length="108" mass="12031">MLATPSETLACPDTARQHRLAAQLAYMIPGATTIRVRLPHPKQAWLHPHAIATDAVGEPIELSRTTARIATRWVLQVWPNTDRTRSRTFELATANLTRSNLAAARRGR</sequence>
<comment type="caution">
    <text evidence="1">The sequence shown here is derived from an EMBL/GenBank/DDBJ whole genome shotgun (WGS) entry which is preliminary data.</text>
</comment>
<evidence type="ECO:0000313" key="2">
    <source>
        <dbReference type="Proteomes" id="UP001183809"/>
    </source>
</evidence>
<gene>
    <name evidence="1" type="ORF">RM764_32180</name>
</gene>
<keyword evidence="2" id="KW-1185">Reference proteome</keyword>
<protein>
    <submittedName>
        <fullName evidence="1">Transcriptional regulator</fullName>
    </submittedName>
</protein>
<reference evidence="2" key="1">
    <citation type="submission" date="2023-07" db="EMBL/GenBank/DDBJ databases">
        <title>30 novel species of actinomycetes from the DSMZ collection.</title>
        <authorList>
            <person name="Nouioui I."/>
        </authorList>
    </citation>
    <scope>NUCLEOTIDE SEQUENCE [LARGE SCALE GENOMIC DNA]</scope>
    <source>
        <strain evidence="2">DSM 41699</strain>
    </source>
</reference>
<dbReference type="EMBL" id="JAVREY010000056">
    <property type="protein sequence ID" value="MDT0467600.1"/>
    <property type="molecule type" value="Genomic_DNA"/>
</dbReference>
<dbReference type="RefSeq" id="WP_311699059.1">
    <property type="nucleotide sequence ID" value="NZ_JAVREY010000056.1"/>
</dbReference>
<proteinExistence type="predicted"/>
<evidence type="ECO:0000313" key="1">
    <source>
        <dbReference type="EMBL" id="MDT0467600.1"/>
    </source>
</evidence>
<name>A0ABU2U2Z6_9ACTN</name>
<accession>A0ABU2U2Z6</accession>
<organism evidence="1 2">
    <name type="scientific">Streptomyces gibsoniae</name>
    <dbReference type="NCBI Taxonomy" id="3075529"/>
    <lineage>
        <taxon>Bacteria</taxon>
        <taxon>Bacillati</taxon>
        <taxon>Actinomycetota</taxon>
        <taxon>Actinomycetes</taxon>
        <taxon>Kitasatosporales</taxon>
        <taxon>Streptomycetaceae</taxon>
        <taxon>Streptomyces</taxon>
    </lineage>
</organism>
<dbReference type="Proteomes" id="UP001183809">
    <property type="component" value="Unassembled WGS sequence"/>
</dbReference>